<evidence type="ECO:0000313" key="3">
    <source>
        <dbReference type="Proteomes" id="UP001157910"/>
    </source>
</evidence>
<accession>A0ABY1Q254</accession>
<protein>
    <submittedName>
        <fullName evidence="2">N-formylglutamate amidohydrolase</fullName>
    </submittedName>
</protein>
<dbReference type="Pfam" id="PF05013">
    <property type="entry name" value="FGase"/>
    <property type="match status" value="1"/>
</dbReference>
<sequence>MVEPSDETDSQEKAGGSIPGSPEGAAFFLLEREPSRIPVLIAAPHGGRGYSRGLLADLRHGLSAVLRLEDRHVDAVARDVAQVTGASLLVAHAPRAMVDLNRAPDDIDWDMFLRDARPPGGIAAPSRRARGGLGLVPRRLPIVGDLWRRRFSREDLVQRIEQVHEPYHATLSGVLARLRDRWGAALLIDLHSMPPLPVRAGIPRAQVVIGDRFGASCHDAIVAAAFEYLGQVGRPAVHNRPYAGGYVLERHAAPHAGIHALQIEIDRSRYLDSALVEPGEGMPGMNRDLAGLVRRLAGIVAELGAAELGRETSGQGWPLAAE</sequence>
<name>A0ABY1Q254_9SPHN</name>
<keyword evidence="3" id="KW-1185">Reference proteome</keyword>
<reference evidence="2 3" key="1">
    <citation type="submission" date="2017-05" db="EMBL/GenBank/DDBJ databases">
        <authorList>
            <person name="Varghese N."/>
            <person name="Submissions S."/>
        </authorList>
    </citation>
    <scope>NUCLEOTIDE SEQUENCE [LARGE SCALE GENOMIC DNA]</scope>
    <source>
        <strain evidence="2 3">SM16</strain>
    </source>
</reference>
<dbReference type="Gene3D" id="3.40.630.40">
    <property type="entry name" value="Zn-dependent exopeptidases"/>
    <property type="match status" value="1"/>
</dbReference>
<comment type="caution">
    <text evidence="2">The sequence shown here is derived from an EMBL/GenBank/DDBJ whole genome shotgun (WGS) entry which is preliminary data.</text>
</comment>
<dbReference type="EMBL" id="FXUI01000001">
    <property type="protein sequence ID" value="SMP53581.1"/>
    <property type="molecule type" value="Genomic_DNA"/>
</dbReference>
<organism evidence="2 3">
    <name type="scientific">Novosphingobium panipatense</name>
    <dbReference type="NCBI Taxonomy" id="428991"/>
    <lineage>
        <taxon>Bacteria</taxon>
        <taxon>Pseudomonadati</taxon>
        <taxon>Pseudomonadota</taxon>
        <taxon>Alphaproteobacteria</taxon>
        <taxon>Sphingomonadales</taxon>
        <taxon>Sphingomonadaceae</taxon>
        <taxon>Novosphingobium</taxon>
    </lineage>
</organism>
<feature type="region of interest" description="Disordered" evidence="1">
    <location>
        <begin position="1"/>
        <end position="21"/>
    </location>
</feature>
<gene>
    <name evidence="2" type="ORF">SAMN06296065_101440</name>
</gene>
<dbReference type="Proteomes" id="UP001157910">
    <property type="component" value="Unassembled WGS sequence"/>
</dbReference>
<dbReference type="InterPro" id="IPR007709">
    <property type="entry name" value="N-FG_amidohydro"/>
</dbReference>
<evidence type="ECO:0000313" key="2">
    <source>
        <dbReference type="EMBL" id="SMP53581.1"/>
    </source>
</evidence>
<dbReference type="RefSeq" id="WP_283405002.1">
    <property type="nucleotide sequence ID" value="NZ_FXUI01000001.1"/>
</dbReference>
<evidence type="ECO:0000256" key="1">
    <source>
        <dbReference type="SAM" id="MobiDB-lite"/>
    </source>
</evidence>
<proteinExistence type="predicted"/>
<dbReference type="SUPFAM" id="SSF53187">
    <property type="entry name" value="Zn-dependent exopeptidases"/>
    <property type="match status" value="1"/>
</dbReference>